<feature type="transmembrane region" description="Helical" evidence="1">
    <location>
        <begin position="644"/>
        <end position="667"/>
    </location>
</feature>
<dbReference type="Proteomes" id="UP000077069">
    <property type="component" value="Unassembled WGS sequence"/>
</dbReference>
<accession>A0A177CB13</accession>
<name>A0A177CB13_9PLEO</name>
<proteinExistence type="predicted"/>
<feature type="transmembrane region" description="Helical" evidence="1">
    <location>
        <begin position="570"/>
        <end position="595"/>
    </location>
</feature>
<evidence type="ECO:0000256" key="1">
    <source>
        <dbReference type="SAM" id="Phobius"/>
    </source>
</evidence>
<dbReference type="EMBL" id="KV441554">
    <property type="protein sequence ID" value="OAG04039.1"/>
    <property type="molecule type" value="Genomic_DNA"/>
</dbReference>
<organism evidence="2 3">
    <name type="scientific">Paraphaeosphaeria sporulosa</name>
    <dbReference type="NCBI Taxonomy" id="1460663"/>
    <lineage>
        <taxon>Eukaryota</taxon>
        <taxon>Fungi</taxon>
        <taxon>Dikarya</taxon>
        <taxon>Ascomycota</taxon>
        <taxon>Pezizomycotina</taxon>
        <taxon>Dothideomycetes</taxon>
        <taxon>Pleosporomycetidae</taxon>
        <taxon>Pleosporales</taxon>
        <taxon>Massarineae</taxon>
        <taxon>Didymosphaeriaceae</taxon>
        <taxon>Paraphaeosphaeria</taxon>
    </lineage>
</organism>
<feature type="transmembrane region" description="Helical" evidence="1">
    <location>
        <begin position="1155"/>
        <end position="1177"/>
    </location>
</feature>
<evidence type="ECO:0000313" key="3">
    <source>
        <dbReference type="Proteomes" id="UP000077069"/>
    </source>
</evidence>
<dbReference type="PANTHER" id="PTHR37544:SF3">
    <property type="entry name" value="SPRAY"/>
    <property type="match status" value="1"/>
</dbReference>
<sequence>MDATFKRKQVGKTSCTLICSTIINVLALLIISPLSAALLASDEVLVPRELDFTGLTPRTSAQLLSNATRETYFRTMAALTRNISTSVWNSDSLITFPVWPSSEAMQIGPKLVSSQGSWQAETLTMYHEYACEDMTLVSAELENKTYSALDWHHSYPFNGTQPMVSYKLASRDGCKYELDVHPTVDFAYSGGVRWSKATEYLSDGGMLNIDQRAFEATVSPQSPYTRIKTSPQCKDRDSILIATPWTSPLKLPPWETLLANRTYPKSNQFRIRGLLCNSSYTMRRHTPTVSITQGDATSLEFDAEDSRVSETIPQSLVNSTLFQDITFGWDQWKLYIVGGNPNFDAALVPESQLEQSGEQVTRDQSPTFVGLGLVLGTLSSWNITDMLNDPNLGERAARIKGRFFTENVLDSFTKDTLVQRQAVQGKTTSVETRIVVLQQIGITLATLFFVSFALFLAVLWSSRLARRPLNLPSDPASTIGLSILLDPRSTSLDMIKRAHGESKHGFHSVVRQESFFTSFSTLYRGSNLTASPAGIFLGMILTALLLMNSFSVKSELYQKAFTYETDLSRFGLSISSFAPISIAPTVISIVITLWWDQLDMTFRVLQPYIAMSRAPTSMKSGAGLTYRSKTWMGAAMKAARHRHWVLFLVALGSTLCQVLTVSMSALFERKATNSLSSVTLNRTLQVRFEPVLATIDIASQETQENMGFTFTPSDHANLVMSSAYSGSSYNWLHSATIQLSLGGPQLTWTRDEWNFIPVDISAASQAVNDNSAIVNSTDSERGLLTNVTLQTTAMRAWLDCHQIDEIANRSTWIRSLTAKDLPPDVDPGDFESGYAFNHFVFENTTSSTSILGSDKLVQCCMNGTASNPQDAVIGYWSPLQKSLHPGLRETSPGWEAPGFPYQDRTWPLPFVTKWILGKPITLRNYDRDILLYKDPPALQAALCQPIIDTAEATVVLDTESHTVHSYEILREPETLKSAWSDVFVRHDISDSRSHYNANYTGPLNITTSFGVLFADAMFGSGASSSLQTYPVEDLNDNKYNIREPTLGLNMDLMTYSMFAIADKDPQVLLNYTALTTYANRTFQTFFQHFVNEKMTWTKEGWAYQKLGDTSLEGLGQAVDENGTAIADRVYIRPDTNPTVTASVSKRIQTLHMNSVATYLSAGLIIWLIATTAIVTLLQRRYTGFMLRNVELIADVLMLVAGSENFLSLVQERGLDLKRDTEVKTMLGWFKDRDGEVRWGIEVVGGRNPVEWVTAPQKDFG</sequence>
<dbReference type="InterPro" id="IPR021840">
    <property type="entry name" value="DUF3433"/>
</dbReference>
<keyword evidence="1" id="KW-0812">Transmembrane</keyword>
<dbReference type="Pfam" id="PF11915">
    <property type="entry name" value="DUF3433"/>
    <property type="match status" value="1"/>
</dbReference>
<dbReference type="PANTHER" id="PTHR37544">
    <property type="entry name" value="SPRAY-RELATED"/>
    <property type="match status" value="1"/>
</dbReference>
<dbReference type="RefSeq" id="XP_018034404.1">
    <property type="nucleotide sequence ID" value="XM_018176685.1"/>
</dbReference>
<dbReference type="OrthoDB" id="3248909at2759"/>
<evidence type="ECO:0000313" key="2">
    <source>
        <dbReference type="EMBL" id="OAG04039.1"/>
    </source>
</evidence>
<protein>
    <submittedName>
        <fullName evidence="2">Uncharacterized protein</fullName>
    </submittedName>
</protein>
<dbReference type="InParanoid" id="A0A177CB13"/>
<feature type="transmembrane region" description="Helical" evidence="1">
    <location>
        <begin position="440"/>
        <end position="460"/>
    </location>
</feature>
<gene>
    <name evidence="2" type="ORF">CC84DRAFT_1149876</name>
</gene>
<keyword evidence="1" id="KW-0472">Membrane</keyword>
<keyword evidence="1" id="KW-1133">Transmembrane helix</keyword>
<reference evidence="2 3" key="1">
    <citation type="submission" date="2016-05" db="EMBL/GenBank/DDBJ databases">
        <title>Comparative analysis of secretome profiles of manganese(II)-oxidizing ascomycete fungi.</title>
        <authorList>
            <consortium name="DOE Joint Genome Institute"/>
            <person name="Zeiner C.A."/>
            <person name="Purvine S.O."/>
            <person name="Zink E.M."/>
            <person name="Wu S."/>
            <person name="Pasa-Tolic L."/>
            <person name="Chaput D.L."/>
            <person name="Haridas S."/>
            <person name="Grigoriev I.V."/>
            <person name="Santelli C.M."/>
            <person name="Hansel C.M."/>
        </authorList>
    </citation>
    <scope>NUCLEOTIDE SEQUENCE [LARGE SCALE GENOMIC DNA]</scope>
    <source>
        <strain evidence="2 3">AP3s5-JAC2a</strain>
    </source>
</reference>
<keyword evidence="3" id="KW-1185">Reference proteome</keyword>
<dbReference type="AlphaFoldDB" id="A0A177CB13"/>
<feature type="transmembrane region" description="Helical" evidence="1">
    <location>
        <begin position="15"/>
        <end position="40"/>
    </location>
</feature>
<feature type="transmembrane region" description="Helical" evidence="1">
    <location>
        <begin position="528"/>
        <end position="550"/>
    </location>
</feature>
<dbReference type="GeneID" id="28760171"/>